<feature type="domain" description="MobA-like NTP transferase" evidence="9">
    <location>
        <begin position="9"/>
        <end position="135"/>
    </location>
</feature>
<dbReference type="InterPro" id="IPR025877">
    <property type="entry name" value="MobA-like_NTP_Trfase"/>
</dbReference>
<dbReference type="SUPFAM" id="SSF53448">
    <property type="entry name" value="Nucleotide-diphospho-sugar transferases"/>
    <property type="match status" value="1"/>
</dbReference>
<dbReference type="RefSeq" id="WP_073616085.1">
    <property type="nucleotide sequence ID" value="NZ_FRFE01000036.1"/>
</dbReference>
<evidence type="ECO:0000256" key="3">
    <source>
        <dbReference type="ARBA" id="ARBA00022679"/>
    </source>
</evidence>
<dbReference type="Proteomes" id="UP000184603">
    <property type="component" value="Unassembled WGS sequence"/>
</dbReference>
<comment type="catalytic activity">
    <reaction evidence="6">
        <text>alpha-D-glucosamine 1-phosphate + acetyl-CoA = N-acetyl-alpha-D-glucosamine 1-phosphate + CoA + H(+)</text>
        <dbReference type="Rhea" id="RHEA:13725"/>
        <dbReference type="ChEBI" id="CHEBI:15378"/>
        <dbReference type="ChEBI" id="CHEBI:57287"/>
        <dbReference type="ChEBI" id="CHEBI:57288"/>
        <dbReference type="ChEBI" id="CHEBI:57776"/>
        <dbReference type="ChEBI" id="CHEBI:58516"/>
        <dbReference type="EC" id="2.3.1.157"/>
    </reaction>
</comment>
<dbReference type="PANTHER" id="PTHR43584:SF3">
    <property type="entry name" value="BIFUNCTIONAL PROTEIN GLMU"/>
    <property type="match status" value="1"/>
</dbReference>
<dbReference type="InterPro" id="IPR029044">
    <property type="entry name" value="Nucleotide-diphossugar_trans"/>
</dbReference>
<name>A0A1M7YIP3_9BACT</name>
<comment type="function">
    <text evidence="8">Catalyzes the last two sequential reactions in the de novo biosynthetic pathway for UDP-N-acetylglucosamine (UDP-GlcNAc). The C-terminal domain catalyzes the transfer of acetyl group from acetyl coenzyme A to glucosamine-1-phosphate (GlcN-1-P) to produce N-acetylglucosamine-1-phosphate (GlcNAc-1-P), which is converted into UDP-GlcNAc by the transfer of uridine 5-monophosphate (from uridine 5-triphosphate), a reaction catalyzed by the N-terminal domain.</text>
</comment>
<evidence type="ECO:0000256" key="6">
    <source>
        <dbReference type="ARBA" id="ARBA00048247"/>
    </source>
</evidence>
<sequence length="338" mass="36417">MTSNPQLSVIVLAAGKGTRMKSGKAKVLHEVFFAPMLHHVLQAIAPLSPERTVVIVGHQREAVEKSVAPYSVITVTQEEQLGTGHAVAIAEHAIPGTTDTVMVLCGDTPLIRPETLQEMYATHRNSGADLTVMTTLLDNPTNYGRIITDKNNLVLGIVEEKDASIEQKAIQEINAGIYCVDKQFLFTALAQVDTNNSQGEVYLTDIVAIAVREARKVEKYVCPRPQDVLGVNSRVELAEAHGQLQQRRNVEVMLQGVTIQSPETVSISSAAIVGRDSLIKSGVQIHGTTIVGKKCVIGNGAILTNCKLGDNVEIGPYAVLHDCSMPDKTIVAPHSTTF</sequence>
<evidence type="ECO:0000256" key="5">
    <source>
        <dbReference type="ARBA" id="ARBA00023315"/>
    </source>
</evidence>
<reference evidence="10 11" key="1">
    <citation type="submission" date="2016-12" db="EMBL/GenBank/DDBJ databases">
        <authorList>
            <person name="Song W.-J."/>
            <person name="Kurnit D.M."/>
        </authorList>
    </citation>
    <scope>NUCLEOTIDE SEQUENCE [LARGE SCALE GENOMIC DNA]</scope>
    <source>
        <strain evidence="10 11">DSM 18488</strain>
    </source>
</reference>
<dbReference type="OrthoDB" id="9775031at2"/>
<dbReference type="Gene3D" id="3.90.550.10">
    <property type="entry name" value="Spore Coat Polysaccharide Biosynthesis Protein SpsA, Chain A"/>
    <property type="match status" value="1"/>
</dbReference>
<evidence type="ECO:0000256" key="7">
    <source>
        <dbReference type="ARBA" id="ARBA00048493"/>
    </source>
</evidence>
<comment type="similarity">
    <text evidence="1">In the C-terminal section; belongs to the transferase hexapeptide repeat family.</text>
</comment>
<dbReference type="GO" id="GO:0019134">
    <property type="term" value="F:glucosamine-1-phosphate N-acetyltransferase activity"/>
    <property type="evidence" value="ECO:0007669"/>
    <property type="project" value="UniProtKB-EC"/>
</dbReference>
<evidence type="ECO:0000259" key="9">
    <source>
        <dbReference type="Pfam" id="PF12804"/>
    </source>
</evidence>
<keyword evidence="5" id="KW-0012">Acyltransferase</keyword>
<dbReference type="CDD" id="cd02540">
    <property type="entry name" value="GT2_GlmU_N_bac"/>
    <property type="match status" value="1"/>
</dbReference>
<organism evidence="10 11">
    <name type="scientific">Desulfopila aestuarii DSM 18488</name>
    <dbReference type="NCBI Taxonomy" id="1121416"/>
    <lineage>
        <taxon>Bacteria</taxon>
        <taxon>Pseudomonadati</taxon>
        <taxon>Thermodesulfobacteriota</taxon>
        <taxon>Desulfobulbia</taxon>
        <taxon>Desulfobulbales</taxon>
        <taxon>Desulfocapsaceae</taxon>
        <taxon>Desulfopila</taxon>
    </lineage>
</organism>
<evidence type="ECO:0000256" key="2">
    <source>
        <dbReference type="ARBA" id="ARBA00007947"/>
    </source>
</evidence>
<gene>
    <name evidence="10" type="ORF">SAMN02745220_04602</name>
</gene>
<dbReference type="PANTHER" id="PTHR43584">
    <property type="entry name" value="NUCLEOTIDYL TRANSFERASE"/>
    <property type="match status" value="1"/>
</dbReference>
<keyword evidence="11" id="KW-1185">Reference proteome</keyword>
<evidence type="ECO:0000256" key="8">
    <source>
        <dbReference type="ARBA" id="ARBA00049628"/>
    </source>
</evidence>
<evidence type="ECO:0000313" key="11">
    <source>
        <dbReference type="Proteomes" id="UP000184603"/>
    </source>
</evidence>
<accession>A0A1M7YIP3</accession>
<dbReference type="GO" id="GO:0003977">
    <property type="term" value="F:UDP-N-acetylglucosamine diphosphorylase activity"/>
    <property type="evidence" value="ECO:0007669"/>
    <property type="project" value="UniProtKB-EC"/>
</dbReference>
<evidence type="ECO:0000256" key="4">
    <source>
        <dbReference type="ARBA" id="ARBA00022695"/>
    </source>
</evidence>
<dbReference type="InterPro" id="IPR050065">
    <property type="entry name" value="GlmU-like"/>
</dbReference>
<dbReference type="AlphaFoldDB" id="A0A1M7YIP3"/>
<dbReference type="STRING" id="1121416.SAMN02745220_04602"/>
<dbReference type="Gene3D" id="2.160.10.10">
    <property type="entry name" value="Hexapeptide repeat proteins"/>
    <property type="match status" value="1"/>
</dbReference>
<keyword evidence="4" id="KW-0548">Nucleotidyltransferase</keyword>
<keyword evidence="3" id="KW-0808">Transferase</keyword>
<comment type="similarity">
    <text evidence="2">In the N-terminal section; belongs to the N-acetylglucosamine-1-phosphate uridyltransferase family.</text>
</comment>
<evidence type="ECO:0000256" key="1">
    <source>
        <dbReference type="ARBA" id="ARBA00007707"/>
    </source>
</evidence>
<protein>
    <submittedName>
        <fullName evidence="10">UDP-N-acetylglucosamine pyrophosphorylase</fullName>
    </submittedName>
</protein>
<dbReference type="Pfam" id="PF12804">
    <property type="entry name" value="NTP_transf_3"/>
    <property type="match status" value="1"/>
</dbReference>
<dbReference type="EMBL" id="FRFE01000036">
    <property type="protein sequence ID" value="SHO52507.1"/>
    <property type="molecule type" value="Genomic_DNA"/>
</dbReference>
<comment type="catalytic activity">
    <reaction evidence="7">
        <text>N-acetyl-alpha-D-glucosamine 1-phosphate + UTP + H(+) = UDP-N-acetyl-alpha-D-glucosamine + diphosphate</text>
        <dbReference type="Rhea" id="RHEA:13509"/>
        <dbReference type="ChEBI" id="CHEBI:15378"/>
        <dbReference type="ChEBI" id="CHEBI:33019"/>
        <dbReference type="ChEBI" id="CHEBI:46398"/>
        <dbReference type="ChEBI" id="CHEBI:57705"/>
        <dbReference type="ChEBI" id="CHEBI:57776"/>
        <dbReference type="EC" id="2.7.7.23"/>
    </reaction>
</comment>
<evidence type="ECO:0000313" key="10">
    <source>
        <dbReference type="EMBL" id="SHO52507.1"/>
    </source>
</evidence>
<proteinExistence type="inferred from homology"/>